<keyword evidence="8" id="KW-1185">Reference proteome</keyword>
<feature type="region of interest" description="Disordered" evidence="6">
    <location>
        <begin position="115"/>
        <end position="172"/>
    </location>
</feature>
<dbReference type="InterPro" id="IPR007588">
    <property type="entry name" value="Znf_FLYWCH"/>
</dbReference>
<dbReference type="PROSITE" id="PS50097">
    <property type="entry name" value="BTB"/>
    <property type="match status" value="1"/>
</dbReference>
<dbReference type="GeneID" id="108075433"/>
<feature type="domain" description="BTB" evidence="7">
    <location>
        <begin position="32"/>
        <end position="98"/>
    </location>
</feature>
<evidence type="ECO:0000256" key="2">
    <source>
        <dbReference type="ARBA" id="ARBA00022723"/>
    </source>
</evidence>
<evidence type="ECO:0000256" key="1">
    <source>
        <dbReference type="ARBA" id="ARBA00004123"/>
    </source>
</evidence>
<dbReference type="Gene3D" id="2.20.25.240">
    <property type="match status" value="1"/>
</dbReference>
<dbReference type="GO" id="GO:0008270">
    <property type="term" value="F:zinc ion binding"/>
    <property type="evidence" value="ECO:0007669"/>
    <property type="project" value="UniProtKB-KW"/>
</dbReference>
<organism evidence="8 9">
    <name type="scientific">Drosophila kikkawai</name>
    <name type="common">Fruit fly</name>
    <dbReference type="NCBI Taxonomy" id="30033"/>
    <lineage>
        <taxon>Eukaryota</taxon>
        <taxon>Metazoa</taxon>
        <taxon>Ecdysozoa</taxon>
        <taxon>Arthropoda</taxon>
        <taxon>Hexapoda</taxon>
        <taxon>Insecta</taxon>
        <taxon>Pterygota</taxon>
        <taxon>Neoptera</taxon>
        <taxon>Endopterygota</taxon>
        <taxon>Diptera</taxon>
        <taxon>Brachycera</taxon>
        <taxon>Muscomorpha</taxon>
        <taxon>Ephydroidea</taxon>
        <taxon>Drosophilidae</taxon>
        <taxon>Drosophila</taxon>
        <taxon>Sophophora</taxon>
    </lineage>
</organism>
<dbReference type="InterPro" id="IPR051095">
    <property type="entry name" value="Dros_DevTransReg"/>
</dbReference>
<feature type="region of interest" description="Disordered" evidence="6">
    <location>
        <begin position="224"/>
        <end position="274"/>
    </location>
</feature>
<keyword evidence="5" id="KW-0539">Nucleus</keyword>
<dbReference type="InterPro" id="IPR011333">
    <property type="entry name" value="SKP1/BTB/POZ_sf"/>
</dbReference>
<dbReference type="SMART" id="SM00225">
    <property type="entry name" value="BTB"/>
    <property type="match status" value="1"/>
</dbReference>
<proteinExistence type="predicted"/>
<reference evidence="9" key="1">
    <citation type="submission" date="2025-08" db="UniProtKB">
        <authorList>
            <consortium name="RefSeq"/>
        </authorList>
    </citation>
    <scope>IDENTIFICATION</scope>
    <source>
        <strain evidence="9">14028-0561.14</strain>
        <tissue evidence="9">Whole fly</tissue>
    </source>
</reference>
<dbReference type="Gene3D" id="3.30.710.10">
    <property type="entry name" value="Potassium Channel Kv1.1, Chain A"/>
    <property type="match status" value="1"/>
</dbReference>
<feature type="compositionally biased region" description="Low complexity" evidence="6">
    <location>
        <begin position="136"/>
        <end position="154"/>
    </location>
</feature>
<dbReference type="Pfam" id="PF00651">
    <property type="entry name" value="BTB"/>
    <property type="match status" value="1"/>
</dbReference>
<accession>A0A6P4ILF1</accession>
<dbReference type="Pfam" id="PF04500">
    <property type="entry name" value="FLYWCH"/>
    <property type="match status" value="1"/>
</dbReference>
<dbReference type="AlphaFoldDB" id="A0A6P4ILF1"/>
<evidence type="ECO:0000313" key="9">
    <source>
        <dbReference type="RefSeq" id="XP_017023348.1"/>
    </source>
</evidence>
<comment type="subcellular location">
    <subcellularLocation>
        <location evidence="1">Nucleus</location>
    </subcellularLocation>
</comment>
<keyword evidence="2" id="KW-0479">Metal-binding</keyword>
<feature type="region of interest" description="Disordered" evidence="6">
    <location>
        <begin position="520"/>
        <end position="541"/>
    </location>
</feature>
<dbReference type="PANTHER" id="PTHR23110:SF92">
    <property type="entry name" value="MODIFIER OF MDG4"/>
    <property type="match status" value="1"/>
</dbReference>
<keyword evidence="4" id="KW-0862">Zinc</keyword>
<feature type="region of interest" description="Disordered" evidence="6">
    <location>
        <begin position="358"/>
        <end position="378"/>
    </location>
</feature>
<feature type="region of interest" description="Disordered" evidence="6">
    <location>
        <begin position="320"/>
        <end position="343"/>
    </location>
</feature>
<dbReference type="SUPFAM" id="SSF54695">
    <property type="entry name" value="POZ domain"/>
    <property type="match status" value="1"/>
</dbReference>
<feature type="compositionally biased region" description="Basic and acidic residues" evidence="6">
    <location>
        <begin position="322"/>
        <end position="335"/>
    </location>
</feature>
<sequence length="562" mass="61406">MADDEQFSLCWNNFNTNLSAGFHESLCRGDLVDVSLAAEGHIVKAHRLVLSVCSPFFRKMFTQMPSNTHAIVFLNNVSHSALKDLIQFMYCGEVNVKQDALPAFISTAESLQIKGLTDNDPAPQPPQEPSPPPAAPHVQQQQVPTQRVQRQQPRASARYKIETVDDGLGDDNKGTTQIVIQTTAAPQATIVQQPQQQQQQQQQASQQIQTQQQLQTGTTTTATLVSTNKRSAPRSSLTTTSSSGGVKRSKTSVSANVIDPLDSATETGTTTTTTTQQLVPQQITVQTTVVSAAESKLHQQQQQVRQQQEEAEYIDLPMELPTKSEPDYSEDHGDAAGDGEGTYVEDDAYGDMRYDDSYFTENEDAGNQSAANTSGGGVTATTSKAVVKQNYSDSSFVDTSADQGNTEAQEYSDLDDAEGAIRHSLLTFTTGQRGCKLLAFSGHNYVRNRRSGLKTYWICSKKGSTKCNARVVTNVVDGVHKIVLESCYHTCHNTGRKKRLSSVGPSIVPRTRSTTRPKIEKSVASGGITHQMSEIKSEEEEEEYSLELGAISISIEDMQRLN</sequence>
<keyword evidence="3" id="KW-0863">Zinc-finger</keyword>
<name>A0A6P4ILF1_DROKI</name>
<feature type="compositionally biased region" description="Pro residues" evidence="6">
    <location>
        <begin position="122"/>
        <end position="135"/>
    </location>
</feature>
<gene>
    <name evidence="9" type="primary">LOC108075433</name>
</gene>
<evidence type="ECO:0000259" key="7">
    <source>
        <dbReference type="PROSITE" id="PS50097"/>
    </source>
</evidence>
<evidence type="ECO:0000256" key="4">
    <source>
        <dbReference type="ARBA" id="ARBA00022833"/>
    </source>
</evidence>
<dbReference type="GO" id="GO:0005634">
    <property type="term" value="C:nucleus"/>
    <property type="evidence" value="ECO:0007669"/>
    <property type="project" value="UniProtKB-SubCell"/>
</dbReference>
<protein>
    <submittedName>
        <fullName evidence="9">Modifier of mdg4-like isoform X3</fullName>
    </submittedName>
</protein>
<dbReference type="OrthoDB" id="2311693at2759"/>
<feature type="compositionally biased region" description="Polar residues" evidence="6">
    <location>
        <begin position="365"/>
        <end position="378"/>
    </location>
</feature>
<evidence type="ECO:0000256" key="6">
    <source>
        <dbReference type="SAM" id="MobiDB-lite"/>
    </source>
</evidence>
<evidence type="ECO:0000313" key="8">
    <source>
        <dbReference type="Proteomes" id="UP001652661"/>
    </source>
</evidence>
<dbReference type="RefSeq" id="XP_017023348.1">
    <property type="nucleotide sequence ID" value="XM_017167859.2"/>
</dbReference>
<dbReference type="CDD" id="cd18315">
    <property type="entry name" value="BTB_POZ_BAB-like"/>
    <property type="match status" value="1"/>
</dbReference>
<dbReference type="PANTHER" id="PTHR23110">
    <property type="entry name" value="BTB DOMAIN TRANSCRIPTION FACTOR"/>
    <property type="match status" value="1"/>
</dbReference>
<dbReference type="GO" id="GO:0006357">
    <property type="term" value="P:regulation of transcription by RNA polymerase II"/>
    <property type="evidence" value="ECO:0007669"/>
    <property type="project" value="TreeGrafter"/>
</dbReference>
<evidence type="ECO:0000256" key="3">
    <source>
        <dbReference type="ARBA" id="ARBA00022771"/>
    </source>
</evidence>
<dbReference type="Proteomes" id="UP001652661">
    <property type="component" value="Chromosome 3R"/>
</dbReference>
<evidence type="ECO:0000256" key="5">
    <source>
        <dbReference type="ARBA" id="ARBA00023242"/>
    </source>
</evidence>
<feature type="compositionally biased region" description="Low complexity" evidence="6">
    <location>
        <begin position="265"/>
        <end position="274"/>
    </location>
</feature>
<dbReference type="FunFam" id="3.30.710.10:FF:000036">
    <property type="entry name" value="Mod(Mdg4), isoform H"/>
    <property type="match status" value="1"/>
</dbReference>
<dbReference type="InterPro" id="IPR000210">
    <property type="entry name" value="BTB/POZ_dom"/>
</dbReference>